<dbReference type="InterPro" id="IPR000297">
    <property type="entry name" value="PPIase_PpiC"/>
</dbReference>
<dbReference type="RefSeq" id="WP_171977388.1">
    <property type="nucleotide sequence ID" value="NZ_CAWOXK010000001.1"/>
</dbReference>
<evidence type="ECO:0000256" key="2">
    <source>
        <dbReference type="ARBA" id="ARBA00013194"/>
    </source>
</evidence>
<dbReference type="Gene3D" id="3.10.50.40">
    <property type="match status" value="1"/>
</dbReference>
<dbReference type="PANTHER" id="PTHR47245">
    <property type="entry name" value="PEPTIDYLPROLYL ISOMERASE"/>
    <property type="match status" value="1"/>
</dbReference>
<evidence type="ECO:0000256" key="4">
    <source>
        <dbReference type="ARBA" id="ARBA00023110"/>
    </source>
</evidence>
<reference evidence="8 9" key="1">
    <citation type="submission" date="2018-06" db="EMBL/GenBank/DDBJ databases">
        <title>Comparative genomics of Brasilonema spp. strains.</title>
        <authorList>
            <person name="Alvarenga D.O."/>
            <person name="Fiore M.F."/>
            <person name="Varani A.M."/>
        </authorList>
    </citation>
    <scope>NUCLEOTIDE SEQUENCE [LARGE SCALE GENOMIC DNA]</scope>
    <source>
        <strain evidence="8 9">CENA114</strain>
    </source>
</reference>
<dbReference type="EMBL" id="CP030118">
    <property type="protein sequence ID" value="QDL10743.1"/>
    <property type="molecule type" value="Genomic_DNA"/>
</dbReference>
<proteinExistence type="predicted"/>
<dbReference type="InterPro" id="IPR050245">
    <property type="entry name" value="PrsA_foldase"/>
</dbReference>
<keyword evidence="5 6" id="KW-0413">Isomerase</keyword>
<gene>
    <name evidence="8" type="ORF">DP114_25115</name>
</gene>
<dbReference type="Proteomes" id="UP000503129">
    <property type="component" value="Chromosome"/>
</dbReference>
<dbReference type="SUPFAM" id="SSF54534">
    <property type="entry name" value="FKBP-like"/>
    <property type="match status" value="1"/>
</dbReference>
<dbReference type="AlphaFoldDB" id="A0A856MHL5"/>
<dbReference type="Pfam" id="PF00639">
    <property type="entry name" value="Rotamase"/>
    <property type="match status" value="1"/>
</dbReference>
<evidence type="ECO:0000256" key="1">
    <source>
        <dbReference type="ARBA" id="ARBA00000971"/>
    </source>
</evidence>
<dbReference type="PROSITE" id="PS50198">
    <property type="entry name" value="PPIC_PPIASE_2"/>
    <property type="match status" value="1"/>
</dbReference>
<comment type="catalytic activity">
    <reaction evidence="1">
        <text>[protein]-peptidylproline (omega=180) = [protein]-peptidylproline (omega=0)</text>
        <dbReference type="Rhea" id="RHEA:16237"/>
        <dbReference type="Rhea" id="RHEA-COMP:10747"/>
        <dbReference type="Rhea" id="RHEA-COMP:10748"/>
        <dbReference type="ChEBI" id="CHEBI:83833"/>
        <dbReference type="ChEBI" id="CHEBI:83834"/>
        <dbReference type="EC" id="5.2.1.8"/>
    </reaction>
</comment>
<evidence type="ECO:0000256" key="3">
    <source>
        <dbReference type="ARBA" id="ARBA00022729"/>
    </source>
</evidence>
<dbReference type="InterPro" id="IPR046357">
    <property type="entry name" value="PPIase_dom_sf"/>
</dbReference>
<evidence type="ECO:0000256" key="5">
    <source>
        <dbReference type="ARBA" id="ARBA00023235"/>
    </source>
</evidence>
<protein>
    <recommendedName>
        <fullName evidence="2">peptidylprolyl isomerase</fullName>
        <ecNumber evidence="2">5.2.1.8</ecNumber>
    </recommendedName>
</protein>
<dbReference type="KEGG" id="bsen:DP114_25115"/>
<evidence type="ECO:0000313" key="9">
    <source>
        <dbReference type="Proteomes" id="UP000503129"/>
    </source>
</evidence>
<name>A0A856MHL5_9CYAN</name>
<evidence type="ECO:0000259" key="7">
    <source>
        <dbReference type="PROSITE" id="PS50198"/>
    </source>
</evidence>
<accession>A0A856MHL5</accession>
<keyword evidence="3" id="KW-0732">Signal</keyword>
<evidence type="ECO:0000313" key="8">
    <source>
        <dbReference type="EMBL" id="QDL10743.1"/>
    </source>
</evidence>
<feature type="domain" description="PpiC" evidence="7">
    <location>
        <begin position="117"/>
        <end position="207"/>
    </location>
</feature>
<dbReference type="EC" id="5.2.1.8" evidence="2"/>
<dbReference type="GO" id="GO:0003755">
    <property type="term" value="F:peptidyl-prolyl cis-trans isomerase activity"/>
    <property type="evidence" value="ECO:0007669"/>
    <property type="project" value="UniProtKB-KW"/>
</dbReference>
<keyword evidence="4 6" id="KW-0697">Rotamase</keyword>
<organism evidence="8 9">
    <name type="scientific">Brasilonema sennae CENA114</name>
    <dbReference type="NCBI Taxonomy" id="415709"/>
    <lineage>
        <taxon>Bacteria</taxon>
        <taxon>Bacillati</taxon>
        <taxon>Cyanobacteriota</taxon>
        <taxon>Cyanophyceae</taxon>
        <taxon>Nostocales</taxon>
        <taxon>Scytonemataceae</taxon>
        <taxon>Brasilonema</taxon>
        <taxon>Bromeliae group (in: Brasilonema)</taxon>
    </lineage>
</organism>
<keyword evidence="9" id="KW-1185">Reference proteome</keyword>
<evidence type="ECO:0000256" key="6">
    <source>
        <dbReference type="PROSITE-ProRule" id="PRU00278"/>
    </source>
</evidence>
<dbReference type="PANTHER" id="PTHR47245:SF1">
    <property type="entry name" value="FOLDASE PROTEIN PRSA"/>
    <property type="match status" value="1"/>
</dbReference>
<sequence>MTTVLQLGKRTITAEEVIPLLTSYQMLPQLLRESIIDQAIARIECTPEETAVGYHQFYQQNQLTSDIQQQAWLERYCNSQNDLGEALIVRMLKIEKFKRATWGNKLESYFLQRKGQLDQVVYSLIRIKDKGIAEELYFRLQEREQTFAELAYEYSQGSEAQTGGIIGPVELGTIHPKLAQLLSISQPGQLWSPMPLEEWLLIVRLEKLIPAQLNDSMRRRLLRELFEGWLQQQL</sequence>